<dbReference type="CDD" id="cd00067">
    <property type="entry name" value="GAL4"/>
    <property type="match status" value="1"/>
</dbReference>
<feature type="region of interest" description="Disordered" evidence="2">
    <location>
        <begin position="155"/>
        <end position="177"/>
    </location>
</feature>
<comment type="caution">
    <text evidence="4">The sequence shown here is derived from an EMBL/GenBank/DDBJ whole genome shotgun (WGS) entry which is preliminary data.</text>
</comment>
<keyword evidence="1" id="KW-0539">Nucleus</keyword>
<reference evidence="4 5" key="1">
    <citation type="journal article" date="2023" name="Plant Dis.">
        <title>First Report of Diplodia intermedia Causing Canker and Dieback Diseases on Apple Trees in Canada.</title>
        <authorList>
            <person name="Ellouze W."/>
            <person name="Ilyukhin E."/>
            <person name="Sulman M."/>
            <person name="Ali S."/>
        </authorList>
    </citation>
    <scope>NUCLEOTIDE SEQUENCE [LARGE SCALE GENOMIC DNA]</scope>
    <source>
        <strain evidence="4 5">M45-28</strain>
    </source>
</reference>
<dbReference type="Proteomes" id="UP001521184">
    <property type="component" value="Unassembled WGS sequence"/>
</dbReference>
<dbReference type="EMBL" id="JAKEKT020000131">
    <property type="protein sequence ID" value="KAL1634455.1"/>
    <property type="molecule type" value="Genomic_DNA"/>
</dbReference>
<evidence type="ECO:0000313" key="5">
    <source>
        <dbReference type="Proteomes" id="UP001521184"/>
    </source>
</evidence>
<proteinExistence type="predicted"/>
<keyword evidence="5" id="KW-1185">Reference proteome</keyword>
<evidence type="ECO:0000313" key="4">
    <source>
        <dbReference type="EMBL" id="KAL1634455.1"/>
    </source>
</evidence>
<accession>A0ABR3T4K5</accession>
<dbReference type="InterPro" id="IPR036864">
    <property type="entry name" value="Zn2-C6_fun-type_DNA-bd_sf"/>
</dbReference>
<name>A0ABR3T4K5_9PEZI</name>
<sequence length="714" mass="79587">MCTRQGFSSSGHDAPSHLIDDVDSLSNEAFLQLSAAPFGGRQGTQAATSLIESYSTVDPLGVFTEDNSLIQLDWAFNSPYTFPNNGLQYEHDPGSQLHTFDHNHAATSSKSLFMPQNVQSQVDESVSDIAQSGGSDEGQFSDRQTSVPSFRLDDYVHLTPTGTPSSTPEGNRSRNGNLAITPEGTSSWYMVSPDGSLAASRSIEISEGSTPNSFVVVPSPEAETGPAGRRLARIVPKRIFPTSNNPDAQATGANGIPEILVESVTSYPVSEPMTEDWNCHVSATKRKRADRTEASRAQAKRVRKIGACVRCRMDKEKCDEGTPCKSCRHYQTTHRLFFQPCSRQEILNAILVRHGNGKFGQVRVSFRKYLWTNLESGPRTVEMCWTLPDNISRPIEGLRVPCHEFLPSAGDITAENWQVGGKVTTVDLPRFACADEDALGSIVDAMVERNRAGVEQRMAQSITDPLARATFDEAYRAAPKNAMVRLALRIRSTAAFCQGWGSITGAETLGTPEVDNAERGYCGRRPISPALCHQLDVVFLKMMERDERALVGELKKAVFQKNPKPWYDIFLAYFVIMWHLKYIHGQAVGFMKSQEQTRTETNVRFVVSSMVDEWENSAGNMLYHFRYVLRAFLPFQKAREDMASVRKQGNLDEHAVSYLRRAVSLLDERSKDISILVLKSNAKYIYNRLADREIQQHIQGNERRCGRQMDSTTV</sequence>
<feature type="domain" description="Zn(2)-C6 fungal-type" evidence="3">
    <location>
        <begin position="307"/>
        <end position="343"/>
    </location>
</feature>
<dbReference type="SUPFAM" id="SSF57701">
    <property type="entry name" value="Zn2/Cys6 DNA-binding domain"/>
    <property type="match status" value="1"/>
</dbReference>
<dbReference type="InterPro" id="IPR052973">
    <property type="entry name" value="Fungal_sec-metab_reg_TF"/>
</dbReference>
<gene>
    <name evidence="4" type="ORF">SLS58_010651</name>
</gene>
<dbReference type="PANTHER" id="PTHR35392:SF3">
    <property type="entry name" value="ZN(2)-C6 FUNGAL-TYPE DOMAIN-CONTAINING PROTEIN"/>
    <property type="match status" value="1"/>
</dbReference>
<organism evidence="4 5">
    <name type="scientific">Diplodia intermedia</name>
    <dbReference type="NCBI Taxonomy" id="856260"/>
    <lineage>
        <taxon>Eukaryota</taxon>
        <taxon>Fungi</taxon>
        <taxon>Dikarya</taxon>
        <taxon>Ascomycota</taxon>
        <taxon>Pezizomycotina</taxon>
        <taxon>Dothideomycetes</taxon>
        <taxon>Dothideomycetes incertae sedis</taxon>
        <taxon>Botryosphaeriales</taxon>
        <taxon>Botryosphaeriaceae</taxon>
        <taxon>Diplodia</taxon>
    </lineage>
</organism>
<dbReference type="Pfam" id="PF00172">
    <property type="entry name" value="Zn_clus"/>
    <property type="match status" value="1"/>
</dbReference>
<dbReference type="PROSITE" id="PS50048">
    <property type="entry name" value="ZN2_CY6_FUNGAL_2"/>
    <property type="match status" value="1"/>
</dbReference>
<evidence type="ECO:0000256" key="2">
    <source>
        <dbReference type="SAM" id="MobiDB-lite"/>
    </source>
</evidence>
<dbReference type="PANTHER" id="PTHR35392">
    <property type="entry name" value="ZN(II)2CYS6 TRANSCRIPTION FACTOR (EUROFUNG)-RELATED-RELATED"/>
    <property type="match status" value="1"/>
</dbReference>
<feature type="compositionally biased region" description="Low complexity" evidence="2">
    <location>
        <begin position="159"/>
        <end position="168"/>
    </location>
</feature>
<evidence type="ECO:0000259" key="3">
    <source>
        <dbReference type="PROSITE" id="PS50048"/>
    </source>
</evidence>
<evidence type="ECO:0000256" key="1">
    <source>
        <dbReference type="ARBA" id="ARBA00023242"/>
    </source>
</evidence>
<protein>
    <recommendedName>
        <fullName evidence="3">Zn(2)-C6 fungal-type domain-containing protein</fullName>
    </recommendedName>
</protein>
<dbReference type="InterPro" id="IPR001138">
    <property type="entry name" value="Zn2Cys6_DnaBD"/>
</dbReference>